<keyword evidence="1" id="KW-0732">Signal</keyword>
<keyword evidence="3" id="KW-1185">Reference proteome</keyword>
<dbReference type="Proteomes" id="UP001596043">
    <property type="component" value="Unassembled WGS sequence"/>
</dbReference>
<protein>
    <submittedName>
        <fullName evidence="2">Uncharacterized protein</fullName>
    </submittedName>
</protein>
<sequence length="288" mass="31435">MKKIHLLLLVVSTFAFTNCSIDSTDENNLESNVIVDYQNSIKEQVPNASFDTSEKGLYHGIIASGTNQKRGKIWVNIDNNSLYEAYVEMVDGDKIAYHLNKEVTNLTSKLYTFQSETSSFTIHLEDIKHPVFYDIVIDNEPFFAHVLKGTNTRMPISLTGTFTDNAALAGTWNLISSGIPAPEGFGYETISSAVVTFNGSMLTDTMGENFNYPCVSNPSFTPQMGNAPGNTNAVIAHNQMSNFNGVTTWDLSTGNGLYFDSSCNALASGSFSWTSASGITKTGVIFID</sequence>
<dbReference type="RefSeq" id="WP_379977671.1">
    <property type="nucleotide sequence ID" value="NZ_JBHSFV010000002.1"/>
</dbReference>
<name>A0ABV9HVV9_9FLAO</name>
<accession>A0ABV9HVV9</accession>
<evidence type="ECO:0000256" key="1">
    <source>
        <dbReference type="SAM" id="SignalP"/>
    </source>
</evidence>
<proteinExistence type="predicted"/>
<evidence type="ECO:0000313" key="3">
    <source>
        <dbReference type="Proteomes" id="UP001596043"/>
    </source>
</evidence>
<gene>
    <name evidence="2" type="ORF">ACFO3O_06085</name>
</gene>
<dbReference type="EMBL" id="JBHSFV010000002">
    <property type="protein sequence ID" value="MFC4633466.1"/>
    <property type="molecule type" value="Genomic_DNA"/>
</dbReference>
<evidence type="ECO:0000313" key="2">
    <source>
        <dbReference type="EMBL" id="MFC4633466.1"/>
    </source>
</evidence>
<comment type="caution">
    <text evidence="2">The sequence shown here is derived from an EMBL/GenBank/DDBJ whole genome shotgun (WGS) entry which is preliminary data.</text>
</comment>
<feature type="signal peptide" evidence="1">
    <location>
        <begin position="1"/>
        <end position="17"/>
    </location>
</feature>
<reference evidence="3" key="1">
    <citation type="journal article" date="2019" name="Int. J. Syst. Evol. Microbiol.">
        <title>The Global Catalogue of Microorganisms (GCM) 10K type strain sequencing project: providing services to taxonomists for standard genome sequencing and annotation.</title>
        <authorList>
            <consortium name="The Broad Institute Genomics Platform"/>
            <consortium name="The Broad Institute Genome Sequencing Center for Infectious Disease"/>
            <person name="Wu L."/>
            <person name="Ma J."/>
        </authorList>
    </citation>
    <scope>NUCLEOTIDE SEQUENCE [LARGE SCALE GENOMIC DNA]</scope>
    <source>
        <strain evidence="3">YJ-61-S</strain>
    </source>
</reference>
<feature type="chain" id="PRO_5045220243" evidence="1">
    <location>
        <begin position="18"/>
        <end position="288"/>
    </location>
</feature>
<organism evidence="2 3">
    <name type="scientific">Dokdonia ponticola</name>
    <dbReference type="NCBI Taxonomy" id="2041041"/>
    <lineage>
        <taxon>Bacteria</taxon>
        <taxon>Pseudomonadati</taxon>
        <taxon>Bacteroidota</taxon>
        <taxon>Flavobacteriia</taxon>
        <taxon>Flavobacteriales</taxon>
        <taxon>Flavobacteriaceae</taxon>
        <taxon>Dokdonia</taxon>
    </lineage>
</organism>